<dbReference type="EMBL" id="CP182909">
    <property type="protein sequence ID" value="XPM63273.1"/>
    <property type="molecule type" value="Genomic_DNA"/>
</dbReference>
<sequence>MNTQSFAPASSPVECLKSPQELIIIDSRVAGIQHLGLERLSSNFAWVILDAEQDSIFAINRFFQAYKNISAIHLIAHGEPGCLYLGKTPLTLENIKHYAHQIQNWQQFLHAQADILIYGCCVAAQELGLSLLRTLHQLTGANIAASSTPIGHQDLGGNWDLDVQLGSIQTSPVISSDGQAAYRGLLNAQALFVIDPPGNNINNSTYSSGSFVLSNTSSTAQKITRIRVDLSSSILPNMVFDPYGLAGDVVAKDFSIDSDSGVGLVNHTYFLPKNEGYSGLEINFNNFTPGKTLKFSVDVDPTSIKGLPAPVLWRIG</sequence>
<proteinExistence type="predicted"/>
<reference evidence="1 2" key="1">
    <citation type="journal article" date="2016" name="Genome Announc.">
        <title>Draft Genome Sequence of the Thermotolerant Cyanobacterium Desertifilum sp. IPPAS B-1220.</title>
        <authorList>
            <person name="Mironov K.S."/>
            <person name="Sinetova M.A."/>
            <person name="Bolatkhan K."/>
            <person name="Zayadan B.K."/>
            <person name="Ustinova V.V."/>
            <person name="Kupriyanova E.V."/>
            <person name="Skrypnik A.N."/>
            <person name="Gogoleva N.E."/>
            <person name="Gogolev Y.V."/>
            <person name="Los D.A."/>
        </authorList>
    </citation>
    <scope>NUCLEOTIDE SEQUENCE [LARGE SCALE GENOMIC DNA]</scope>
    <source>
        <strain evidence="1 2">IPPAS B-1220</strain>
    </source>
</reference>
<gene>
    <name evidence="1" type="ORF">BH720_028515</name>
</gene>
<keyword evidence="2" id="KW-1185">Reference proteome</keyword>
<evidence type="ECO:0000313" key="1">
    <source>
        <dbReference type="EMBL" id="XPM63273.1"/>
    </source>
</evidence>
<name>A0ACD5GR86_9CYAN</name>
<protein>
    <submittedName>
        <fullName evidence="1">DUF4347 domain-containing protein</fullName>
    </submittedName>
</protein>
<accession>A0ACD5GR86</accession>
<dbReference type="Proteomes" id="UP000095472">
    <property type="component" value="Chromosome"/>
</dbReference>
<organism evidence="1 2">
    <name type="scientific">Desertifilum tharense IPPAS B-1220</name>
    <dbReference type="NCBI Taxonomy" id="1781255"/>
    <lineage>
        <taxon>Bacteria</taxon>
        <taxon>Bacillati</taxon>
        <taxon>Cyanobacteriota</taxon>
        <taxon>Cyanophyceae</taxon>
        <taxon>Desertifilales</taxon>
        <taxon>Desertifilaceae</taxon>
        <taxon>Desertifilum</taxon>
    </lineage>
</organism>
<evidence type="ECO:0000313" key="2">
    <source>
        <dbReference type="Proteomes" id="UP000095472"/>
    </source>
</evidence>